<dbReference type="AlphaFoldDB" id="A0AAV9K0K9"/>
<dbReference type="PANTHER" id="PTHR48449">
    <property type="entry name" value="DUF1985 DOMAIN-CONTAINING PROTEIN"/>
    <property type="match status" value="1"/>
</dbReference>
<feature type="domain" description="DUF1985" evidence="2">
    <location>
        <begin position="29"/>
        <end position="132"/>
    </location>
</feature>
<dbReference type="InterPro" id="IPR015410">
    <property type="entry name" value="DUF1985"/>
</dbReference>
<keyword evidence="4" id="KW-1185">Reference proteome</keyword>
<comment type="caution">
    <text evidence="3">The sequence shown here is derived from an EMBL/GenBank/DDBJ whole genome shotgun (WGS) entry which is preliminary data.</text>
</comment>
<reference evidence="3 4" key="1">
    <citation type="submission" date="2023-10" db="EMBL/GenBank/DDBJ databases">
        <title>Genome-Wide Identification Analysis in wild type Solanum Pinnatisectum Reveals Some Genes Defensing Phytophthora Infestans.</title>
        <authorList>
            <person name="Sun C."/>
        </authorList>
    </citation>
    <scope>NUCLEOTIDE SEQUENCE [LARGE SCALE GENOMIC DNA]</scope>
    <source>
        <strain evidence="3">LQN</strain>
        <tissue evidence="3">Leaf</tissue>
    </source>
</reference>
<feature type="compositionally biased region" description="Basic and acidic residues" evidence="1">
    <location>
        <begin position="79"/>
        <end position="90"/>
    </location>
</feature>
<dbReference type="Pfam" id="PF09331">
    <property type="entry name" value="DUF1985"/>
    <property type="match status" value="1"/>
</dbReference>
<dbReference type="PANTHER" id="PTHR48449:SF1">
    <property type="entry name" value="DUF1985 DOMAIN-CONTAINING PROTEIN"/>
    <property type="match status" value="1"/>
</dbReference>
<proteinExistence type="predicted"/>
<evidence type="ECO:0000256" key="1">
    <source>
        <dbReference type="SAM" id="MobiDB-lite"/>
    </source>
</evidence>
<name>A0AAV9K0K9_9SOLN</name>
<dbReference type="EMBL" id="JAWPEI010000043">
    <property type="protein sequence ID" value="KAK4706861.1"/>
    <property type="molecule type" value="Genomic_DNA"/>
</dbReference>
<accession>A0AAV9K0K9</accession>
<evidence type="ECO:0000313" key="3">
    <source>
        <dbReference type="EMBL" id="KAK4706861.1"/>
    </source>
</evidence>
<feature type="region of interest" description="Disordered" evidence="1">
    <location>
        <begin position="70"/>
        <end position="93"/>
    </location>
</feature>
<gene>
    <name evidence="3" type="ORF">R3W88_033578</name>
</gene>
<sequence>MLWKIFFRNSCFGQYLDLLEKNNARFQMTMKDEVLINYCGMPLFFGKKEFSIVTWLRCYSSSEPIPVFTAKKQPQRQKKGGEAETSKEQSTEEQDLVSLVGPSFKNPKLVALLNDKDTSRNDKESLCLLWFAWAFEPISHLRHQVTAKEEISSPRILRWLKAKNVKNPLDLFNPFDDALSCYITNFKFSYVVHPWLVPTEKELPMPSLITLGLIETLFDPVVDIVKRELFGATTIKRARVDDQLVVFSEDMFDVAVRAGVNIGIGVDVGDNIGVGVSFGGQSVGATSCS</sequence>
<evidence type="ECO:0000259" key="2">
    <source>
        <dbReference type="Pfam" id="PF09331"/>
    </source>
</evidence>
<dbReference type="Proteomes" id="UP001311915">
    <property type="component" value="Unassembled WGS sequence"/>
</dbReference>
<evidence type="ECO:0000313" key="4">
    <source>
        <dbReference type="Proteomes" id="UP001311915"/>
    </source>
</evidence>
<protein>
    <recommendedName>
        <fullName evidence="2">DUF1985 domain-containing protein</fullName>
    </recommendedName>
</protein>
<organism evidence="3 4">
    <name type="scientific">Solanum pinnatisectum</name>
    <name type="common">tansyleaf nightshade</name>
    <dbReference type="NCBI Taxonomy" id="50273"/>
    <lineage>
        <taxon>Eukaryota</taxon>
        <taxon>Viridiplantae</taxon>
        <taxon>Streptophyta</taxon>
        <taxon>Embryophyta</taxon>
        <taxon>Tracheophyta</taxon>
        <taxon>Spermatophyta</taxon>
        <taxon>Magnoliopsida</taxon>
        <taxon>eudicotyledons</taxon>
        <taxon>Gunneridae</taxon>
        <taxon>Pentapetalae</taxon>
        <taxon>asterids</taxon>
        <taxon>lamiids</taxon>
        <taxon>Solanales</taxon>
        <taxon>Solanaceae</taxon>
        <taxon>Solanoideae</taxon>
        <taxon>Solaneae</taxon>
        <taxon>Solanum</taxon>
    </lineage>
</organism>